<dbReference type="GO" id="GO:0050661">
    <property type="term" value="F:NADP binding"/>
    <property type="evidence" value="ECO:0007669"/>
    <property type="project" value="InterPro"/>
</dbReference>
<name>A0A1X2HM07_SYNRA</name>
<dbReference type="AlphaFoldDB" id="A0A1X2HM07"/>
<dbReference type="OrthoDB" id="74360at2759"/>
<comment type="similarity">
    <text evidence="1">Belongs to the FAD-binding monooxygenase family.</text>
</comment>
<keyword evidence="4" id="KW-0560">Oxidoreductase</keyword>
<sequence>MGTEVGGTWRQNIYPGAECDIPSHLYSLSFELNPNWPKHYSGQREIYAYLQHVAKKYNVYKQILFNTEVLSTEWLDDRQKWHVKWRSTRDEKTDIISESYFDAVIAGLGPLRIPNVPKEFSGFEGPIVHTTFWDESVDFTNKRVAVIGSGTSAVQVIPELTKQVSHLYNYMRTPIWVVPRDQFNYSSLVKFIFRYVPFAMRLYRWFLYLKHEVGFGLFRNHQSRLSRKVRSQLQMSIVQRLKKVGRLDLVPALTPEYAPGCKRLAKSETFIEALAKPNVTLVRDGIAQVKGRTIIDNQGNEVEVDILVLATGFKTQSFTGNLKVIGRGGQTLDDKWHSAYPQTYKSVTTPGYPNFFYLLGPSSGLGHNSVIVIVECQVEYAVQCLKHMVRNSIKSLEPKESAADEWVSTLREKLKTTVWGAGGCQSWYQNDEGEVFGLWSGNVTSYWRALRRPDFDHFIAHK</sequence>
<dbReference type="OMA" id="KELIWEM"/>
<dbReference type="Gene3D" id="3.50.50.60">
    <property type="entry name" value="FAD/NAD(P)-binding domain"/>
    <property type="match status" value="3"/>
</dbReference>
<evidence type="ECO:0000313" key="5">
    <source>
        <dbReference type="EMBL" id="ORZ00391.1"/>
    </source>
</evidence>
<accession>A0A1X2HM07</accession>
<dbReference type="Pfam" id="PF00743">
    <property type="entry name" value="FMO-like"/>
    <property type="match status" value="1"/>
</dbReference>
<protein>
    <submittedName>
        <fullName evidence="5">Putative monooxygenase</fullName>
    </submittedName>
</protein>
<evidence type="ECO:0000313" key="6">
    <source>
        <dbReference type="Proteomes" id="UP000242180"/>
    </source>
</evidence>
<dbReference type="GO" id="GO:0004499">
    <property type="term" value="F:N,N-dimethylaniline monooxygenase activity"/>
    <property type="evidence" value="ECO:0007669"/>
    <property type="project" value="InterPro"/>
</dbReference>
<dbReference type="SUPFAM" id="SSF51905">
    <property type="entry name" value="FAD/NAD(P)-binding domain"/>
    <property type="match status" value="1"/>
</dbReference>
<dbReference type="Proteomes" id="UP000242180">
    <property type="component" value="Unassembled WGS sequence"/>
</dbReference>
<evidence type="ECO:0000256" key="2">
    <source>
        <dbReference type="ARBA" id="ARBA00022630"/>
    </source>
</evidence>
<keyword evidence="3" id="KW-0274">FAD</keyword>
<dbReference type="InterPro" id="IPR020946">
    <property type="entry name" value="Flavin_mOase-like"/>
</dbReference>
<comment type="caution">
    <text evidence="5">The sequence shown here is derived from an EMBL/GenBank/DDBJ whole genome shotgun (WGS) entry which is preliminary data.</text>
</comment>
<dbReference type="InterPro" id="IPR051209">
    <property type="entry name" value="FAD-bind_Monooxygenase_sf"/>
</dbReference>
<organism evidence="5 6">
    <name type="scientific">Syncephalastrum racemosum</name>
    <name type="common">Filamentous fungus</name>
    <dbReference type="NCBI Taxonomy" id="13706"/>
    <lineage>
        <taxon>Eukaryota</taxon>
        <taxon>Fungi</taxon>
        <taxon>Fungi incertae sedis</taxon>
        <taxon>Mucoromycota</taxon>
        <taxon>Mucoromycotina</taxon>
        <taxon>Mucoromycetes</taxon>
        <taxon>Mucorales</taxon>
        <taxon>Syncephalastraceae</taxon>
        <taxon>Syncephalastrum</taxon>
    </lineage>
</organism>
<dbReference type="InterPro" id="IPR036188">
    <property type="entry name" value="FAD/NAD-bd_sf"/>
</dbReference>
<keyword evidence="6" id="KW-1185">Reference proteome</keyword>
<dbReference type="PANTHER" id="PTHR42877">
    <property type="entry name" value="L-ORNITHINE N(5)-MONOOXYGENASE-RELATED"/>
    <property type="match status" value="1"/>
</dbReference>
<reference evidence="5 6" key="1">
    <citation type="submission" date="2016-07" db="EMBL/GenBank/DDBJ databases">
        <title>Pervasive Adenine N6-methylation of Active Genes in Fungi.</title>
        <authorList>
            <consortium name="DOE Joint Genome Institute"/>
            <person name="Mondo S.J."/>
            <person name="Dannebaum R.O."/>
            <person name="Kuo R.C."/>
            <person name="Labutti K."/>
            <person name="Haridas S."/>
            <person name="Kuo A."/>
            <person name="Salamov A."/>
            <person name="Ahrendt S.R."/>
            <person name="Lipzen A."/>
            <person name="Sullivan W."/>
            <person name="Andreopoulos W.B."/>
            <person name="Clum A."/>
            <person name="Lindquist E."/>
            <person name="Daum C."/>
            <person name="Ramamoorthy G.K."/>
            <person name="Gryganskyi A."/>
            <person name="Culley D."/>
            <person name="Magnuson J.K."/>
            <person name="James T.Y."/>
            <person name="O'Malley M.A."/>
            <person name="Stajich J.E."/>
            <person name="Spatafora J.W."/>
            <person name="Visel A."/>
            <person name="Grigoriev I.V."/>
        </authorList>
    </citation>
    <scope>NUCLEOTIDE SEQUENCE [LARGE SCALE GENOMIC DNA]</scope>
    <source>
        <strain evidence="5 6">NRRL 2496</strain>
    </source>
</reference>
<dbReference type="InParanoid" id="A0A1X2HM07"/>
<evidence type="ECO:0000256" key="3">
    <source>
        <dbReference type="ARBA" id="ARBA00022827"/>
    </source>
</evidence>
<dbReference type="EMBL" id="MCGN01000002">
    <property type="protein sequence ID" value="ORZ00391.1"/>
    <property type="molecule type" value="Genomic_DNA"/>
</dbReference>
<evidence type="ECO:0000256" key="1">
    <source>
        <dbReference type="ARBA" id="ARBA00010139"/>
    </source>
</evidence>
<keyword evidence="2" id="KW-0285">Flavoprotein</keyword>
<proteinExistence type="inferred from homology"/>
<gene>
    <name evidence="5" type="ORF">BCR43DRAFT_521433</name>
</gene>
<evidence type="ECO:0000256" key="4">
    <source>
        <dbReference type="ARBA" id="ARBA00023002"/>
    </source>
</evidence>
<dbReference type="STRING" id="13706.A0A1X2HM07"/>
<keyword evidence="5" id="KW-0503">Monooxygenase</keyword>
<dbReference type="GO" id="GO:0050660">
    <property type="term" value="F:flavin adenine dinucleotide binding"/>
    <property type="evidence" value="ECO:0007669"/>
    <property type="project" value="InterPro"/>
</dbReference>
<dbReference type="PANTHER" id="PTHR42877:SF4">
    <property type="entry name" value="FAD_NAD(P)-BINDING DOMAIN-CONTAINING PROTEIN-RELATED"/>
    <property type="match status" value="1"/>
</dbReference>